<keyword evidence="6" id="KW-1185">Reference proteome</keyword>
<keyword evidence="3" id="KW-0694">RNA-binding</keyword>
<dbReference type="GO" id="GO:0000455">
    <property type="term" value="P:enzyme-directed rRNA pseudouridine synthesis"/>
    <property type="evidence" value="ECO:0007669"/>
    <property type="project" value="UniProtKB-ARBA"/>
</dbReference>
<dbReference type="STRING" id="335543.Sfum_1926"/>
<protein>
    <submittedName>
        <fullName evidence="5">Pseudouridine synthase</fullName>
    </submittedName>
</protein>
<dbReference type="PANTHER" id="PTHR21600">
    <property type="entry name" value="MITOCHONDRIAL RNA PSEUDOURIDINE SYNTHASE"/>
    <property type="match status" value="1"/>
</dbReference>
<dbReference type="InterPro" id="IPR006145">
    <property type="entry name" value="PsdUridine_synth_RsuA/RluA"/>
</dbReference>
<accession>A0LJK9</accession>
<dbReference type="AlphaFoldDB" id="A0LJK9"/>
<dbReference type="GO" id="GO:0003723">
    <property type="term" value="F:RNA binding"/>
    <property type="evidence" value="ECO:0007669"/>
    <property type="project" value="UniProtKB-KW"/>
</dbReference>
<dbReference type="Gene3D" id="3.30.2350.10">
    <property type="entry name" value="Pseudouridine synthase"/>
    <property type="match status" value="1"/>
</dbReference>
<dbReference type="InterPro" id="IPR020103">
    <property type="entry name" value="PsdUridine_synth_cat_dom_sf"/>
</dbReference>
<dbReference type="PROSITE" id="PS50889">
    <property type="entry name" value="S4"/>
    <property type="match status" value="1"/>
</dbReference>
<dbReference type="SUPFAM" id="SSF55120">
    <property type="entry name" value="Pseudouridine synthase"/>
    <property type="match status" value="1"/>
</dbReference>
<evidence type="ECO:0000259" key="4">
    <source>
        <dbReference type="SMART" id="SM00363"/>
    </source>
</evidence>
<dbReference type="InterPro" id="IPR050188">
    <property type="entry name" value="RluA_PseudoU_synthase"/>
</dbReference>
<proteinExistence type="inferred from homology"/>
<evidence type="ECO:0000256" key="2">
    <source>
        <dbReference type="ARBA" id="ARBA00023235"/>
    </source>
</evidence>
<organism evidence="5 6">
    <name type="scientific">Syntrophobacter fumaroxidans (strain DSM 10017 / MPOB)</name>
    <dbReference type="NCBI Taxonomy" id="335543"/>
    <lineage>
        <taxon>Bacteria</taxon>
        <taxon>Pseudomonadati</taxon>
        <taxon>Thermodesulfobacteriota</taxon>
        <taxon>Syntrophobacteria</taxon>
        <taxon>Syntrophobacterales</taxon>
        <taxon>Syntrophobacteraceae</taxon>
        <taxon>Syntrophobacter</taxon>
    </lineage>
</organism>
<reference evidence="5 6" key="1">
    <citation type="submission" date="2006-10" db="EMBL/GenBank/DDBJ databases">
        <title>Complete sequence of Syntrophobacter fumaroxidans MPOB.</title>
        <authorList>
            <consortium name="US DOE Joint Genome Institute"/>
            <person name="Copeland A."/>
            <person name="Lucas S."/>
            <person name="Lapidus A."/>
            <person name="Barry K."/>
            <person name="Detter J.C."/>
            <person name="Glavina del Rio T."/>
            <person name="Hammon N."/>
            <person name="Israni S."/>
            <person name="Pitluck S."/>
            <person name="Goltsman E.G."/>
            <person name="Martinez M."/>
            <person name="Schmutz J."/>
            <person name="Larimer F."/>
            <person name="Land M."/>
            <person name="Hauser L."/>
            <person name="Kyrpides N."/>
            <person name="Kim E."/>
            <person name="Boone D.R."/>
            <person name="Brockman F."/>
            <person name="Culley D."/>
            <person name="Ferry J."/>
            <person name="Gunsalus R."/>
            <person name="McInerney M.J."/>
            <person name="Morrison M."/>
            <person name="Plugge C."/>
            <person name="Rohlin L."/>
            <person name="Scholten J."/>
            <person name="Sieber J."/>
            <person name="Stams A.J.M."/>
            <person name="Worm P."/>
            <person name="Henstra A.M."/>
            <person name="Richardson P."/>
        </authorList>
    </citation>
    <scope>NUCLEOTIDE SEQUENCE [LARGE SCALE GENOMIC DNA]</scope>
    <source>
        <strain evidence="6">DSM 10017 / MPOB</strain>
    </source>
</reference>
<dbReference type="OrthoDB" id="128480at2"/>
<dbReference type="HOGENOM" id="CLU_016902_1_2_7"/>
<dbReference type="Proteomes" id="UP000001784">
    <property type="component" value="Chromosome"/>
</dbReference>
<dbReference type="eggNOG" id="COG0564">
    <property type="taxonomic scope" value="Bacteria"/>
</dbReference>
<dbReference type="PANTHER" id="PTHR21600:SF87">
    <property type="entry name" value="RNA PSEUDOURIDYLATE SYNTHASE DOMAIN-CONTAINING PROTEIN 1"/>
    <property type="match status" value="1"/>
</dbReference>
<comment type="similarity">
    <text evidence="1">Belongs to the pseudouridine synthase RluA family.</text>
</comment>
<evidence type="ECO:0000313" key="5">
    <source>
        <dbReference type="EMBL" id="ABK17611.1"/>
    </source>
</evidence>
<feature type="domain" description="RNA-binding S4" evidence="4">
    <location>
        <begin position="23"/>
        <end position="83"/>
    </location>
</feature>
<dbReference type="SUPFAM" id="SSF55174">
    <property type="entry name" value="Alpha-L RNA-binding motif"/>
    <property type="match status" value="1"/>
</dbReference>
<name>A0LJK9_SYNFM</name>
<dbReference type="CDD" id="cd02869">
    <property type="entry name" value="PseudoU_synth_RluA_like"/>
    <property type="match status" value="1"/>
</dbReference>
<dbReference type="Pfam" id="PF00849">
    <property type="entry name" value="PseudoU_synth_2"/>
    <property type="match status" value="1"/>
</dbReference>
<dbReference type="InParanoid" id="A0LJK9"/>
<evidence type="ECO:0000256" key="1">
    <source>
        <dbReference type="ARBA" id="ARBA00010876"/>
    </source>
</evidence>
<gene>
    <name evidence="5" type="ordered locus">Sfum_1926</name>
</gene>
<evidence type="ECO:0000256" key="3">
    <source>
        <dbReference type="PROSITE-ProRule" id="PRU00182"/>
    </source>
</evidence>
<sequence>MTPMDFRIPDTDRWTADPALKGTGLARLIARYLLISEDRAEDLIDFGSVYIDGRVERNPARTLRGGEEIVVNWPRHGTQRHYEIDPARILYRDAHLLAYDKEAGVPSQQTPADAYNNLYAALIRFLAGEARASAPYVALHHRLDRETSGVMVFALDRAVNRRLGESFQEKRVVKDYLAWVDGVPVLDRWTAVEDICRKDGRYRTCPQGRGKAARTLLRVLLRAGDRALIAARPVTGRTHQIRLHLAACGHPVIGDRLYGGTSGERLHLHALRLRLPHPKHDSELVLSAPVPEYWPEPRAVDIPD</sequence>
<dbReference type="InterPro" id="IPR002942">
    <property type="entry name" value="S4_RNA-bd"/>
</dbReference>
<dbReference type="SMART" id="SM00363">
    <property type="entry name" value="S4"/>
    <property type="match status" value="1"/>
</dbReference>
<keyword evidence="2" id="KW-0413">Isomerase</keyword>
<dbReference type="EMBL" id="CP000478">
    <property type="protein sequence ID" value="ABK17611.1"/>
    <property type="molecule type" value="Genomic_DNA"/>
</dbReference>
<dbReference type="GO" id="GO:0120159">
    <property type="term" value="F:rRNA pseudouridine synthase activity"/>
    <property type="evidence" value="ECO:0007669"/>
    <property type="project" value="UniProtKB-ARBA"/>
</dbReference>
<evidence type="ECO:0000313" key="6">
    <source>
        <dbReference type="Proteomes" id="UP000001784"/>
    </source>
</evidence>
<dbReference type="KEGG" id="sfu:Sfum_1926"/>